<evidence type="ECO:0000256" key="6">
    <source>
        <dbReference type="PROSITE-ProRule" id="PRU00125"/>
    </source>
</evidence>
<feature type="domain" description="LIM zinc-binding" evidence="8">
    <location>
        <begin position="637"/>
        <end position="692"/>
    </location>
</feature>
<dbReference type="GO" id="GO:0061061">
    <property type="term" value="P:muscle structure development"/>
    <property type="evidence" value="ECO:0007669"/>
    <property type="project" value="TreeGrafter"/>
</dbReference>
<dbReference type="SMART" id="SM00735">
    <property type="entry name" value="ZM"/>
    <property type="match status" value="1"/>
</dbReference>
<keyword evidence="10" id="KW-1185">Reference proteome</keyword>
<dbReference type="InterPro" id="IPR006643">
    <property type="entry name" value="Zasp-like_motif"/>
</dbReference>
<dbReference type="Gene3D" id="2.10.110.10">
    <property type="entry name" value="Cysteine Rich Protein"/>
    <property type="match status" value="4"/>
</dbReference>
<dbReference type="PROSITE" id="PS50023">
    <property type="entry name" value="LIM_DOMAIN_2"/>
    <property type="match status" value="3"/>
</dbReference>
<sequence length="692" mass="74235">MSAIMSMAQLITVRLNKSDHQPLGFRLQGGKDFGTPLVVQKVNGGSAAERAGLQAGDALIRVNNTDVFTLRHQDAQDTIRAAGANLELTVQRGGGTWRPSVTPTGSLPRPGSRPLGGTPTPVTNTSLKANPQPSRNFGSGHNNVAKPFGYMNGNDTVKSVVNKQYNTPVNIYSDKTIAETLSAQTEVLAGGVLGVNFKKNEKTYDAEKSAVFKVLQEEQNDPEPEPSHFYSRASVARAGSPGSLARSHRSRSRTPRVMVTPAPDRASTGTQTATEQHAPPKVVLPEGVLEALPDGRVALAPPPAPRPATGSLPILNDTPYCSDCNRYIVGVFVRIKDKNLHVECFKCSTCGSSLKNQGYYNINGKLYCDIHAKLVARQNPPAPNLDPVTVPPGGRVPTNTYSTPLPPLSTNNYSNGSSSLFSPSSNLSGPKPFGSSVGSAYSPSLSPRSAPLSPARPLIAPAPPPAAPFAPKRPVSVFKGSSVGAATRGKTFGVSSAPKRGRGILNKPALPGSRVPLCASCNGNIRGPFITALGRIWCPEHFICVNATCRRPLQDIGFVEENGQLYCEFCFEQYIAPACDKCHAKIKGDCLNAIGKHFHPECFNCVYCGKLFGNNPFFLEDGLPYCEADWNELFTTKCFACGFPVEAGDRWVEALNNNYHSQCFNCTVCKKNLEGQSFFAKGGRPFCKTHAR</sequence>
<dbReference type="GO" id="GO:0001725">
    <property type="term" value="C:stress fiber"/>
    <property type="evidence" value="ECO:0007669"/>
    <property type="project" value="TreeGrafter"/>
</dbReference>
<accession>A0A6J2KE72</accession>
<dbReference type="FunFam" id="2.10.110.10:FF:000073">
    <property type="entry name" value="Uncharacterized protein, isoform Z"/>
    <property type="match status" value="1"/>
</dbReference>
<feature type="domain" description="LIM zinc-binding" evidence="8">
    <location>
        <begin position="319"/>
        <end position="378"/>
    </location>
</feature>
<feature type="region of interest" description="Disordered" evidence="7">
    <location>
        <begin position="92"/>
        <end position="145"/>
    </location>
</feature>
<dbReference type="CDD" id="cd09461">
    <property type="entry name" value="LIM3_Enigma_like_1"/>
    <property type="match status" value="1"/>
</dbReference>
<dbReference type="Pfam" id="PF15936">
    <property type="entry name" value="DUF4749"/>
    <property type="match status" value="1"/>
</dbReference>
<dbReference type="GO" id="GO:0046872">
    <property type="term" value="F:metal ion binding"/>
    <property type="evidence" value="ECO:0007669"/>
    <property type="project" value="UniProtKB-KW"/>
</dbReference>
<keyword evidence="3 6" id="KW-0479">Metal-binding</keyword>
<dbReference type="SUPFAM" id="SSF57716">
    <property type="entry name" value="Glucocorticoid receptor-like (DNA-binding domain)"/>
    <property type="match status" value="5"/>
</dbReference>
<dbReference type="PROSITE" id="PS50106">
    <property type="entry name" value="PDZ"/>
    <property type="match status" value="1"/>
</dbReference>
<dbReference type="FunFam" id="2.30.42.10:FF:000055">
    <property type="entry name" value="PDZ and LIM domain protein 3"/>
    <property type="match status" value="1"/>
</dbReference>
<dbReference type="GO" id="GO:0031941">
    <property type="term" value="C:filamentous actin"/>
    <property type="evidence" value="ECO:0007669"/>
    <property type="project" value="TreeGrafter"/>
</dbReference>
<feature type="compositionally biased region" description="Polar residues" evidence="7">
    <location>
        <begin position="399"/>
        <end position="413"/>
    </location>
</feature>
<dbReference type="GO" id="GO:0051371">
    <property type="term" value="F:muscle alpha-actinin binding"/>
    <property type="evidence" value="ECO:0007669"/>
    <property type="project" value="TreeGrafter"/>
</dbReference>
<evidence type="ECO:0000256" key="4">
    <source>
        <dbReference type="ARBA" id="ARBA00022833"/>
    </source>
</evidence>
<dbReference type="Gene3D" id="2.30.42.10">
    <property type="match status" value="1"/>
</dbReference>
<protein>
    <submittedName>
        <fullName evidence="11">PDZ and LIM domain protein Zasp isoform X5</fullName>
    </submittedName>
</protein>
<dbReference type="GeneID" id="114250575"/>
<feature type="domain" description="PDZ" evidence="9">
    <location>
        <begin position="12"/>
        <end position="94"/>
    </location>
</feature>
<dbReference type="InterPro" id="IPR001781">
    <property type="entry name" value="Znf_LIM"/>
</dbReference>
<dbReference type="GO" id="GO:0005912">
    <property type="term" value="C:adherens junction"/>
    <property type="evidence" value="ECO:0007669"/>
    <property type="project" value="TreeGrafter"/>
</dbReference>
<dbReference type="GO" id="GO:0030018">
    <property type="term" value="C:Z disc"/>
    <property type="evidence" value="ECO:0007669"/>
    <property type="project" value="TreeGrafter"/>
</dbReference>
<dbReference type="CDD" id="cd09455">
    <property type="entry name" value="LIM1_Enigma_like_1"/>
    <property type="match status" value="1"/>
</dbReference>
<dbReference type="OrthoDB" id="5911912at2759"/>
<dbReference type="InterPro" id="IPR031847">
    <property type="entry name" value="PDLI1-4/Zasp-like_mid"/>
</dbReference>
<dbReference type="GO" id="GO:0007507">
    <property type="term" value="P:heart development"/>
    <property type="evidence" value="ECO:0007669"/>
    <property type="project" value="TreeGrafter"/>
</dbReference>
<name>A0A6J2KE72_BOMMA</name>
<dbReference type="FunFam" id="2.10.110.10:FF:000020">
    <property type="entry name" value="PDZ and LIM domain protein 5"/>
    <property type="match status" value="1"/>
</dbReference>
<dbReference type="CDD" id="cd08368">
    <property type="entry name" value="LIM"/>
    <property type="match status" value="1"/>
</dbReference>
<evidence type="ECO:0000259" key="9">
    <source>
        <dbReference type="PROSITE" id="PS50106"/>
    </source>
</evidence>
<proteinExistence type="predicted"/>
<dbReference type="InterPro" id="IPR050604">
    <property type="entry name" value="PDZ-LIM_domain"/>
</dbReference>
<dbReference type="FunFam" id="2.10.110.10:FF:000069">
    <property type="entry name" value="Uncharacterized protein, isoform Z"/>
    <property type="match status" value="1"/>
</dbReference>
<dbReference type="InterPro" id="IPR036034">
    <property type="entry name" value="PDZ_sf"/>
</dbReference>
<feature type="compositionally biased region" description="Low complexity" evidence="7">
    <location>
        <begin position="387"/>
        <end position="398"/>
    </location>
</feature>
<dbReference type="CDD" id="cd09360">
    <property type="entry name" value="LIM_ALP_like"/>
    <property type="match status" value="1"/>
</dbReference>
<gene>
    <name evidence="11" type="primary">LOC114250575</name>
</gene>
<keyword evidence="4 6" id="KW-0862">Zinc</keyword>
<dbReference type="AlphaFoldDB" id="A0A6J2KE72"/>
<keyword evidence="5 6" id="KW-0440">LIM domain</keyword>
<evidence type="ECO:0000256" key="2">
    <source>
        <dbReference type="ARBA" id="ARBA00022490"/>
    </source>
</evidence>
<dbReference type="CDD" id="cd23068">
    <property type="entry name" value="PDZ_ZASP52-like"/>
    <property type="match status" value="1"/>
</dbReference>
<feature type="region of interest" description="Disordered" evidence="7">
    <location>
        <begin position="217"/>
        <end position="277"/>
    </location>
</feature>
<dbReference type="InterPro" id="IPR001478">
    <property type="entry name" value="PDZ"/>
</dbReference>
<feature type="compositionally biased region" description="Polar residues" evidence="7">
    <location>
        <begin position="120"/>
        <end position="142"/>
    </location>
</feature>
<feature type="compositionally biased region" description="Low complexity" evidence="7">
    <location>
        <begin position="414"/>
        <end position="425"/>
    </location>
</feature>
<evidence type="ECO:0000313" key="10">
    <source>
        <dbReference type="Proteomes" id="UP000504629"/>
    </source>
</evidence>
<dbReference type="Pfam" id="PF00412">
    <property type="entry name" value="LIM"/>
    <property type="match status" value="4"/>
</dbReference>
<feature type="domain" description="LIM zinc-binding" evidence="8">
    <location>
        <begin position="577"/>
        <end position="636"/>
    </location>
</feature>
<dbReference type="SUPFAM" id="SSF50156">
    <property type="entry name" value="PDZ domain-like"/>
    <property type="match status" value="1"/>
</dbReference>
<dbReference type="SMART" id="SM00228">
    <property type="entry name" value="PDZ"/>
    <property type="match status" value="1"/>
</dbReference>
<keyword evidence="2" id="KW-0963">Cytoplasm</keyword>
<dbReference type="SMART" id="SM00132">
    <property type="entry name" value="LIM"/>
    <property type="match status" value="4"/>
</dbReference>
<dbReference type="GO" id="GO:0030036">
    <property type="term" value="P:actin cytoskeleton organization"/>
    <property type="evidence" value="ECO:0007669"/>
    <property type="project" value="TreeGrafter"/>
</dbReference>
<dbReference type="FunFam" id="2.10.110.10:FF:000060">
    <property type="entry name" value="Uncharacterized protein, isoform Z"/>
    <property type="match status" value="1"/>
</dbReference>
<dbReference type="Proteomes" id="UP000504629">
    <property type="component" value="Unplaced"/>
</dbReference>
<evidence type="ECO:0000259" key="8">
    <source>
        <dbReference type="PROSITE" id="PS50023"/>
    </source>
</evidence>
<dbReference type="PANTHER" id="PTHR24214:SF38">
    <property type="entry name" value="PDZ AND LIM DOMAIN PROTEIN ZASP-RELATED"/>
    <property type="match status" value="1"/>
</dbReference>
<feature type="region of interest" description="Disordered" evidence="7">
    <location>
        <begin position="380"/>
        <end position="425"/>
    </location>
</feature>
<dbReference type="CTD" id="36740"/>
<dbReference type="PROSITE" id="PS00478">
    <property type="entry name" value="LIM_DOMAIN_1"/>
    <property type="match status" value="1"/>
</dbReference>
<dbReference type="GO" id="GO:0003779">
    <property type="term" value="F:actin binding"/>
    <property type="evidence" value="ECO:0007669"/>
    <property type="project" value="TreeGrafter"/>
</dbReference>
<evidence type="ECO:0000313" key="11">
    <source>
        <dbReference type="RefSeq" id="XP_028040295.1"/>
    </source>
</evidence>
<dbReference type="PANTHER" id="PTHR24214">
    <property type="entry name" value="PDZ AND LIM DOMAIN PROTEIN ZASP"/>
    <property type="match status" value="1"/>
</dbReference>
<evidence type="ECO:0000256" key="5">
    <source>
        <dbReference type="ARBA" id="ARBA00023038"/>
    </source>
</evidence>
<dbReference type="Pfam" id="PF00595">
    <property type="entry name" value="PDZ"/>
    <property type="match status" value="1"/>
</dbReference>
<reference evidence="11" key="1">
    <citation type="submission" date="2025-08" db="UniProtKB">
        <authorList>
            <consortium name="RefSeq"/>
        </authorList>
    </citation>
    <scope>IDENTIFICATION</scope>
    <source>
        <tissue evidence="11">Silk gland</tissue>
    </source>
</reference>
<dbReference type="RefSeq" id="XP_028040295.1">
    <property type="nucleotide sequence ID" value="XM_028184494.1"/>
</dbReference>
<organism evidence="10 11">
    <name type="scientific">Bombyx mandarina</name>
    <name type="common">Wild silk moth</name>
    <name type="synonym">Wild silkworm</name>
    <dbReference type="NCBI Taxonomy" id="7092"/>
    <lineage>
        <taxon>Eukaryota</taxon>
        <taxon>Metazoa</taxon>
        <taxon>Ecdysozoa</taxon>
        <taxon>Arthropoda</taxon>
        <taxon>Hexapoda</taxon>
        <taxon>Insecta</taxon>
        <taxon>Pterygota</taxon>
        <taxon>Neoptera</taxon>
        <taxon>Endopterygota</taxon>
        <taxon>Lepidoptera</taxon>
        <taxon>Glossata</taxon>
        <taxon>Ditrysia</taxon>
        <taxon>Bombycoidea</taxon>
        <taxon>Bombycidae</taxon>
        <taxon>Bombycinae</taxon>
        <taxon>Bombyx</taxon>
    </lineage>
</organism>
<comment type="subcellular location">
    <subcellularLocation>
        <location evidence="1">Cytoplasm</location>
    </subcellularLocation>
</comment>
<evidence type="ECO:0000256" key="3">
    <source>
        <dbReference type="ARBA" id="ARBA00022723"/>
    </source>
</evidence>
<evidence type="ECO:0000256" key="1">
    <source>
        <dbReference type="ARBA" id="ARBA00004496"/>
    </source>
</evidence>
<evidence type="ECO:0000256" key="7">
    <source>
        <dbReference type="SAM" id="MobiDB-lite"/>
    </source>
</evidence>